<dbReference type="PANTHER" id="PTHR34802">
    <property type="entry name" value="CHORISMATE SYNTHASE"/>
    <property type="match status" value="1"/>
</dbReference>
<feature type="region of interest" description="Disordered" evidence="1">
    <location>
        <begin position="1"/>
        <end position="32"/>
    </location>
</feature>
<reference evidence="2" key="1">
    <citation type="submission" date="2025-05" db="UniProtKB">
        <authorList>
            <consortium name="RefSeq"/>
        </authorList>
    </citation>
    <scope>NUCLEOTIDE SEQUENCE [LARGE SCALE GENOMIC DNA]</scope>
</reference>
<evidence type="ECO:0000313" key="3">
    <source>
        <dbReference type="RefSeq" id="XP_039124700.1"/>
    </source>
</evidence>
<protein>
    <submittedName>
        <fullName evidence="3">Uncharacterized protein LOC120261057</fullName>
    </submittedName>
</protein>
<feature type="compositionally biased region" description="Polar residues" evidence="1">
    <location>
        <begin position="9"/>
        <end position="18"/>
    </location>
</feature>
<evidence type="ECO:0000313" key="2">
    <source>
        <dbReference type="Proteomes" id="UP001515500"/>
    </source>
</evidence>
<proteinExistence type="predicted"/>
<dbReference type="RefSeq" id="XP_039124700.1">
    <property type="nucleotide sequence ID" value="XM_039268766.1"/>
</dbReference>
<reference evidence="3" key="2">
    <citation type="submission" date="2025-08" db="UniProtKB">
        <authorList>
            <consortium name="RefSeq"/>
        </authorList>
    </citation>
    <scope>IDENTIFICATION</scope>
</reference>
<dbReference type="GeneID" id="120261057"/>
<sequence>MRSLFPGMDQNTSLNSQMKLMGPESNHPDPHHPYPIKACPQHDVLRSNGPQFDSITCHSTFQHMPSPENWSTYYSFQGLPRGLLLSFPMNRMPDRITEMNKMHGLQLSLPPPTLGSYGTVIPGSLIGNNGSNNPPALNRLIEMELIASAHNPGLYSLELYTTFWCR</sequence>
<dbReference type="PANTHER" id="PTHR34802:SF1">
    <property type="entry name" value="CHORISMATE SYNTHASE"/>
    <property type="match status" value="1"/>
</dbReference>
<name>A0AB40BBZ3_DIOCR</name>
<keyword evidence="2" id="KW-1185">Reference proteome</keyword>
<organism evidence="2 3">
    <name type="scientific">Dioscorea cayennensis subsp. rotundata</name>
    <name type="common">White Guinea yam</name>
    <name type="synonym">Dioscorea rotundata</name>
    <dbReference type="NCBI Taxonomy" id="55577"/>
    <lineage>
        <taxon>Eukaryota</taxon>
        <taxon>Viridiplantae</taxon>
        <taxon>Streptophyta</taxon>
        <taxon>Embryophyta</taxon>
        <taxon>Tracheophyta</taxon>
        <taxon>Spermatophyta</taxon>
        <taxon>Magnoliopsida</taxon>
        <taxon>Liliopsida</taxon>
        <taxon>Dioscoreales</taxon>
        <taxon>Dioscoreaceae</taxon>
        <taxon>Dioscorea</taxon>
    </lineage>
</organism>
<accession>A0AB40BBZ3</accession>
<dbReference type="Proteomes" id="UP001515500">
    <property type="component" value="Chromosome 1"/>
</dbReference>
<gene>
    <name evidence="3" type="primary">LOC120261057</name>
</gene>
<evidence type="ECO:0000256" key="1">
    <source>
        <dbReference type="SAM" id="MobiDB-lite"/>
    </source>
</evidence>
<dbReference type="AlphaFoldDB" id="A0AB40BBZ3"/>